<keyword evidence="6 8" id="KW-0472">Membrane</keyword>
<dbReference type="Gramene" id="XM_028380044.1">
    <property type="protein sequence ID" value="XP_028235845.1"/>
    <property type="gene ID" value="LOC114415384"/>
</dbReference>
<evidence type="ECO:0000256" key="5">
    <source>
        <dbReference type="ARBA" id="ARBA00022989"/>
    </source>
</evidence>
<dbReference type="PANTHER" id="PTHR15858">
    <property type="entry name" value="IMMEDIATE EARLY RESPONSE 3-INTERACTING PROTEIN 1"/>
    <property type="match status" value="1"/>
</dbReference>
<dbReference type="EMBL" id="QZWG01000001">
    <property type="protein sequence ID" value="RZC29418.1"/>
    <property type="molecule type" value="Genomic_DNA"/>
</dbReference>
<dbReference type="GO" id="GO:0006888">
    <property type="term" value="P:endoplasmic reticulum to Golgi vesicle-mediated transport"/>
    <property type="evidence" value="ECO:0007669"/>
    <property type="project" value="TreeGrafter"/>
</dbReference>
<keyword evidence="10" id="KW-1185">Reference proteome</keyword>
<evidence type="ECO:0008006" key="11">
    <source>
        <dbReference type="Google" id="ProtNLM"/>
    </source>
</evidence>
<evidence type="ECO:0000256" key="8">
    <source>
        <dbReference type="SAM" id="Phobius"/>
    </source>
</evidence>
<comment type="caution">
    <text evidence="9">The sequence shown here is derived from an EMBL/GenBank/DDBJ whole genome shotgun (WGS) entry which is preliminary data.</text>
</comment>
<gene>
    <name evidence="9" type="ORF">D0Y65_001130</name>
</gene>
<sequence>MTLRRVLGLSSRDFFLNSGFSDSRPRRSLFFPSLQKMGFWTLLEGFLLFANALAILNEDRFLARRGWTLAEMTGPQRNSLKGQVIGLIYACQFLRLPLILFNVITIIVKLFSG</sequence>
<feature type="transmembrane region" description="Helical" evidence="8">
    <location>
        <begin position="37"/>
        <end position="56"/>
    </location>
</feature>
<comment type="similarity">
    <text evidence="7">Belongs to the YOS1 family.</text>
</comment>
<dbReference type="GO" id="GO:0030134">
    <property type="term" value="C:COPII-coated ER to Golgi transport vesicle"/>
    <property type="evidence" value="ECO:0007669"/>
    <property type="project" value="TreeGrafter"/>
</dbReference>
<feature type="transmembrane region" description="Helical" evidence="8">
    <location>
        <begin position="87"/>
        <end position="111"/>
    </location>
</feature>
<evidence type="ECO:0000256" key="4">
    <source>
        <dbReference type="ARBA" id="ARBA00022927"/>
    </source>
</evidence>
<accession>A0A445M1J5</accession>
<organism evidence="9 10">
    <name type="scientific">Glycine soja</name>
    <name type="common">Wild soybean</name>
    <dbReference type="NCBI Taxonomy" id="3848"/>
    <lineage>
        <taxon>Eukaryota</taxon>
        <taxon>Viridiplantae</taxon>
        <taxon>Streptophyta</taxon>
        <taxon>Embryophyta</taxon>
        <taxon>Tracheophyta</taxon>
        <taxon>Spermatophyta</taxon>
        <taxon>Magnoliopsida</taxon>
        <taxon>eudicotyledons</taxon>
        <taxon>Gunneridae</taxon>
        <taxon>Pentapetalae</taxon>
        <taxon>rosids</taxon>
        <taxon>fabids</taxon>
        <taxon>Fabales</taxon>
        <taxon>Fabaceae</taxon>
        <taxon>Papilionoideae</taxon>
        <taxon>50 kb inversion clade</taxon>
        <taxon>NPAAA clade</taxon>
        <taxon>indigoferoid/millettioid clade</taxon>
        <taxon>Phaseoleae</taxon>
        <taxon>Glycine</taxon>
        <taxon>Glycine subgen. Soja</taxon>
    </lineage>
</organism>
<evidence type="ECO:0000256" key="7">
    <source>
        <dbReference type="ARBA" id="ARBA00024203"/>
    </source>
</evidence>
<dbReference type="InterPro" id="IPR013880">
    <property type="entry name" value="Yos1"/>
</dbReference>
<dbReference type="Pfam" id="PF08571">
    <property type="entry name" value="Yos1"/>
    <property type="match status" value="1"/>
</dbReference>
<evidence type="ECO:0000256" key="3">
    <source>
        <dbReference type="ARBA" id="ARBA00022692"/>
    </source>
</evidence>
<evidence type="ECO:0000313" key="10">
    <source>
        <dbReference type="Proteomes" id="UP000289340"/>
    </source>
</evidence>
<dbReference type="Proteomes" id="UP000289340">
    <property type="component" value="Chromosome 1"/>
</dbReference>
<keyword evidence="3 8" id="KW-0812">Transmembrane</keyword>
<protein>
    <recommendedName>
        <fullName evidence="11">Protein transport protein yos1</fullName>
    </recommendedName>
</protein>
<evidence type="ECO:0000256" key="2">
    <source>
        <dbReference type="ARBA" id="ARBA00022448"/>
    </source>
</evidence>
<evidence type="ECO:0000256" key="1">
    <source>
        <dbReference type="ARBA" id="ARBA00004370"/>
    </source>
</evidence>
<dbReference type="GO" id="GO:0015031">
    <property type="term" value="P:protein transport"/>
    <property type="evidence" value="ECO:0007669"/>
    <property type="project" value="UniProtKB-KW"/>
</dbReference>
<proteinExistence type="inferred from homology"/>
<dbReference type="GO" id="GO:0000139">
    <property type="term" value="C:Golgi membrane"/>
    <property type="evidence" value="ECO:0007669"/>
    <property type="project" value="TreeGrafter"/>
</dbReference>
<evidence type="ECO:0000256" key="6">
    <source>
        <dbReference type="ARBA" id="ARBA00023136"/>
    </source>
</evidence>
<comment type="subcellular location">
    <subcellularLocation>
        <location evidence="1">Membrane</location>
    </subcellularLocation>
</comment>
<dbReference type="PANTHER" id="PTHR15858:SF0">
    <property type="entry name" value="IMMEDIATE EARLY RESPONSE 3-INTERACTING PROTEIN 1"/>
    <property type="match status" value="1"/>
</dbReference>
<dbReference type="GO" id="GO:0005789">
    <property type="term" value="C:endoplasmic reticulum membrane"/>
    <property type="evidence" value="ECO:0007669"/>
    <property type="project" value="TreeGrafter"/>
</dbReference>
<dbReference type="AlphaFoldDB" id="A0A445M1J5"/>
<keyword evidence="4" id="KW-0653">Protein transport</keyword>
<reference evidence="9 10" key="1">
    <citation type="submission" date="2018-09" db="EMBL/GenBank/DDBJ databases">
        <title>A high-quality reference genome of wild soybean provides a powerful tool to mine soybean genomes.</title>
        <authorList>
            <person name="Xie M."/>
            <person name="Chung C.Y.L."/>
            <person name="Li M.-W."/>
            <person name="Wong F.-L."/>
            <person name="Chan T.-F."/>
            <person name="Lam H.-M."/>
        </authorList>
    </citation>
    <scope>NUCLEOTIDE SEQUENCE [LARGE SCALE GENOMIC DNA]</scope>
    <source>
        <strain evidence="10">cv. W05</strain>
        <tissue evidence="9">Hypocotyl of etiolated seedlings</tissue>
    </source>
</reference>
<name>A0A445M1J5_GLYSO</name>
<keyword evidence="5 8" id="KW-1133">Transmembrane helix</keyword>
<evidence type="ECO:0000313" key="9">
    <source>
        <dbReference type="EMBL" id="RZC29418.1"/>
    </source>
</evidence>
<keyword evidence="2" id="KW-0813">Transport</keyword>